<feature type="binding site" evidence="10">
    <location>
        <position position="129"/>
    </location>
    <ligand>
        <name>Na(+)</name>
        <dbReference type="ChEBI" id="CHEBI:29101"/>
        <note>structural</note>
    </ligand>
</feature>
<dbReference type="GO" id="GO:0140114">
    <property type="term" value="P:cellular detoxification of fluoride"/>
    <property type="evidence" value="ECO:0007669"/>
    <property type="project" value="UniProtKB-UniRule"/>
</dbReference>
<evidence type="ECO:0000313" key="12">
    <source>
        <dbReference type="EMBL" id="QBX57560.1"/>
    </source>
</evidence>
<dbReference type="InterPro" id="IPR003691">
    <property type="entry name" value="FluC"/>
</dbReference>
<keyword evidence="10" id="KW-0813">Transport</keyword>
<evidence type="ECO:0000256" key="3">
    <source>
        <dbReference type="ARBA" id="ARBA00022692"/>
    </source>
</evidence>
<feature type="transmembrane region" description="Helical" evidence="10">
    <location>
        <begin position="117"/>
        <end position="136"/>
    </location>
</feature>
<comment type="catalytic activity">
    <reaction evidence="8">
        <text>fluoride(in) = fluoride(out)</text>
        <dbReference type="Rhea" id="RHEA:76159"/>
        <dbReference type="ChEBI" id="CHEBI:17051"/>
    </reaction>
    <physiologicalReaction direction="left-to-right" evidence="8">
        <dbReference type="Rhea" id="RHEA:76160"/>
    </physiologicalReaction>
</comment>
<evidence type="ECO:0000256" key="5">
    <source>
        <dbReference type="ARBA" id="ARBA00023136"/>
    </source>
</evidence>
<protein>
    <recommendedName>
        <fullName evidence="10">Fluoride-specific ion channel FluC</fullName>
    </recommendedName>
</protein>
<feature type="transmembrane region" description="Helical" evidence="10">
    <location>
        <begin position="59"/>
        <end position="78"/>
    </location>
</feature>
<dbReference type="GO" id="GO:0005886">
    <property type="term" value="C:plasma membrane"/>
    <property type="evidence" value="ECO:0007669"/>
    <property type="project" value="UniProtKB-SubCell"/>
</dbReference>
<sequence length="182" mass="18671">MPRRAPPRHGAHPAAARVPLLVPGRVRPPDRRRGATTLAGGGDRPLGEQRLVSGLRPTLPHLLLVAVGAAAGAVLRWGLDTAIPDGVLPWTTLAINVSGAFALGVLPVVVRHSHAAALALGPGLLGGFTTVSTWALEVRDLAADDRVGLAGSYLGGTLAAALVAAHLGRRLAQRPEPEDALT</sequence>
<accession>A0A4P7IKU5</accession>
<dbReference type="Pfam" id="PF02537">
    <property type="entry name" value="CRCB"/>
    <property type="match status" value="1"/>
</dbReference>
<feature type="region of interest" description="Disordered" evidence="11">
    <location>
        <begin position="1"/>
        <end position="47"/>
    </location>
</feature>
<dbReference type="EMBL" id="CP038436">
    <property type="protein sequence ID" value="QBX57560.1"/>
    <property type="molecule type" value="Genomic_DNA"/>
</dbReference>
<keyword evidence="13" id="KW-1185">Reference proteome</keyword>
<dbReference type="PANTHER" id="PTHR28259">
    <property type="entry name" value="FLUORIDE EXPORT PROTEIN 1-RELATED"/>
    <property type="match status" value="1"/>
</dbReference>
<feature type="transmembrane region" description="Helical" evidence="10">
    <location>
        <begin position="148"/>
        <end position="167"/>
    </location>
</feature>
<dbReference type="OrthoDB" id="3790728at2"/>
<reference evidence="12 13" key="1">
    <citation type="submission" date="2019-03" db="EMBL/GenBank/DDBJ databases">
        <title>Three New Species of Nocardioides, Nocardioides euryhalodurans sp. nov., Nocardioides seonyuensis sp. nov. and Nocardioides eburneoflavus sp. nov. Iolated from Soil.</title>
        <authorList>
            <person name="Roh S.G."/>
            <person name="Lee C."/>
            <person name="Kim M.-K."/>
            <person name="Kim S.B."/>
        </authorList>
    </citation>
    <scope>NUCLEOTIDE SEQUENCE [LARGE SCALE GENOMIC DNA]</scope>
    <source>
        <strain evidence="12 13">MMS17-SY207-3</strain>
    </source>
</reference>
<comment type="subcellular location">
    <subcellularLocation>
        <location evidence="1 10">Cell membrane</location>
        <topology evidence="1 10">Multi-pass membrane protein</topology>
    </subcellularLocation>
</comment>
<feature type="transmembrane region" description="Helical" evidence="10">
    <location>
        <begin position="90"/>
        <end position="110"/>
    </location>
</feature>
<keyword evidence="6 10" id="KW-0407">Ion channel</keyword>
<keyword evidence="4 10" id="KW-1133">Transmembrane helix</keyword>
<keyword evidence="3 10" id="KW-0812">Transmembrane</keyword>
<dbReference type="GO" id="GO:0062054">
    <property type="term" value="F:fluoride channel activity"/>
    <property type="evidence" value="ECO:0007669"/>
    <property type="project" value="UniProtKB-UniRule"/>
</dbReference>
<evidence type="ECO:0000256" key="6">
    <source>
        <dbReference type="ARBA" id="ARBA00023303"/>
    </source>
</evidence>
<evidence type="ECO:0000256" key="2">
    <source>
        <dbReference type="ARBA" id="ARBA00022475"/>
    </source>
</evidence>
<dbReference type="PANTHER" id="PTHR28259:SF1">
    <property type="entry name" value="FLUORIDE EXPORT PROTEIN 1-RELATED"/>
    <property type="match status" value="1"/>
</dbReference>
<keyword evidence="5 10" id="KW-0472">Membrane</keyword>
<proteinExistence type="inferred from homology"/>
<dbReference type="KEGG" id="nsn:EXE58_10325"/>
<keyword evidence="10" id="KW-0479">Metal-binding</keyword>
<evidence type="ECO:0000256" key="7">
    <source>
        <dbReference type="ARBA" id="ARBA00035120"/>
    </source>
</evidence>
<dbReference type="Proteomes" id="UP000294853">
    <property type="component" value="Chromosome"/>
</dbReference>
<keyword evidence="2 10" id="KW-1003">Cell membrane</keyword>
<comment type="activity regulation">
    <text evidence="10">Na(+) is not transported, but it plays an essential structural role and its presence is essential for fluoride channel function.</text>
</comment>
<keyword evidence="10" id="KW-0915">Sodium</keyword>
<feature type="compositionally biased region" description="Basic residues" evidence="11">
    <location>
        <begin position="1"/>
        <end position="11"/>
    </location>
</feature>
<evidence type="ECO:0000256" key="10">
    <source>
        <dbReference type="HAMAP-Rule" id="MF_00454"/>
    </source>
</evidence>
<dbReference type="AlphaFoldDB" id="A0A4P7IKU5"/>
<keyword evidence="10" id="KW-0406">Ion transport</keyword>
<evidence type="ECO:0000256" key="11">
    <source>
        <dbReference type="SAM" id="MobiDB-lite"/>
    </source>
</evidence>
<comment type="similarity">
    <text evidence="7 10">Belongs to the fluoride channel Fluc/FEX (TC 1.A.43) family.</text>
</comment>
<dbReference type="HAMAP" id="MF_00454">
    <property type="entry name" value="FluC"/>
    <property type="match status" value="1"/>
</dbReference>
<evidence type="ECO:0000313" key="13">
    <source>
        <dbReference type="Proteomes" id="UP000294853"/>
    </source>
</evidence>
<dbReference type="GO" id="GO:0046872">
    <property type="term" value="F:metal ion binding"/>
    <property type="evidence" value="ECO:0007669"/>
    <property type="project" value="UniProtKB-KW"/>
</dbReference>
<comment type="function">
    <text evidence="9 10">Fluoride-specific ion channel. Important for reducing fluoride concentration in the cell, thus reducing its toxicity.</text>
</comment>
<organism evidence="12 13">
    <name type="scientific">Nocardioides seonyuensis</name>
    <dbReference type="NCBI Taxonomy" id="2518371"/>
    <lineage>
        <taxon>Bacteria</taxon>
        <taxon>Bacillati</taxon>
        <taxon>Actinomycetota</taxon>
        <taxon>Actinomycetes</taxon>
        <taxon>Propionibacteriales</taxon>
        <taxon>Nocardioidaceae</taxon>
        <taxon>Nocardioides</taxon>
    </lineage>
</organism>
<feature type="binding site" evidence="10">
    <location>
        <position position="126"/>
    </location>
    <ligand>
        <name>Na(+)</name>
        <dbReference type="ChEBI" id="CHEBI:29101"/>
        <note>structural</note>
    </ligand>
</feature>
<evidence type="ECO:0000256" key="8">
    <source>
        <dbReference type="ARBA" id="ARBA00035585"/>
    </source>
</evidence>
<name>A0A4P7IKU5_9ACTN</name>
<evidence type="ECO:0000256" key="9">
    <source>
        <dbReference type="ARBA" id="ARBA00049940"/>
    </source>
</evidence>
<evidence type="ECO:0000256" key="4">
    <source>
        <dbReference type="ARBA" id="ARBA00022989"/>
    </source>
</evidence>
<feature type="compositionally biased region" description="Low complexity" evidence="11">
    <location>
        <begin position="12"/>
        <end position="25"/>
    </location>
</feature>
<evidence type="ECO:0000256" key="1">
    <source>
        <dbReference type="ARBA" id="ARBA00004651"/>
    </source>
</evidence>
<gene>
    <name evidence="10" type="primary">fluC</name>
    <name evidence="10" type="synonym">crcB</name>
    <name evidence="12" type="ORF">EXE58_10325</name>
</gene>